<protein>
    <submittedName>
        <fullName evidence="1">Uncharacterized protein</fullName>
    </submittedName>
</protein>
<dbReference type="AlphaFoldDB" id="A0A0A9BQH0"/>
<reference evidence="1" key="1">
    <citation type="submission" date="2014-09" db="EMBL/GenBank/DDBJ databases">
        <authorList>
            <person name="Magalhaes I.L.F."/>
            <person name="Oliveira U."/>
            <person name="Santos F.R."/>
            <person name="Vidigal T.H.D.A."/>
            <person name="Brescovit A.D."/>
            <person name="Santos A.J."/>
        </authorList>
    </citation>
    <scope>NUCLEOTIDE SEQUENCE</scope>
    <source>
        <tissue evidence="1">Shoot tissue taken approximately 20 cm above the soil surface</tissue>
    </source>
</reference>
<evidence type="ECO:0000313" key="1">
    <source>
        <dbReference type="EMBL" id="JAD66219.1"/>
    </source>
</evidence>
<organism evidence="1">
    <name type="scientific">Arundo donax</name>
    <name type="common">Giant reed</name>
    <name type="synonym">Donax arundinaceus</name>
    <dbReference type="NCBI Taxonomy" id="35708"/>
    <lineage>
        <taxon>Eukaryota</taxon>
        <taxon>Viridiplantae</taxon>
        <taxon>Streptophyta</taxon>
        <taxon>Embryophyta</taxon>
        <taxon>Tracheophyta</taxon>
        <taxon>Spermatophyta</taxon>
        <taxon>Magnoliopsida</taxon>
        <taxon>Liliopsida</taxon>
        <taxon>Poales</taxon>
        <taxon>Poaceae</taxon>
        <taxon>PACMAD clade</taxon>
        <taxon>Arundinoideae</taxon>
        <taxon>Arundineae</taxon>
        <taxon>Arundo</taxon>
    </lineage>
</organism>
<reference evidence="1" key="2">
    <citation type="journal article" date="2015" name="Data Brief">
        <title>Shoot transcriptome of the giant reed, Arundo donax.</title>
        <authorList>
            <person name="Barrero R.A."/>
            <person name="Guerrero F.D."/>
            <person name="Moolhuijzen P."/>
            <person name="Goolsby J.A."/>
            <person name="Tidwell J."/>
            <person name="Bellgard S.E."/>
            <person name="Bellgard M.I."/>
        </authorList>
    </citation>
    <scope>NUCLEOTIDE SEQUENCE</scope>
    <source>
        <tissue evidence="1">Shoot tissue taken approximately 20 cm above the soil surface</tissue>
    </source>
</reference>
<sequence length="17" mass="2030">MCRCCPSLKWGVWARPH</sequence>
<proteinExistence type="predicted"/>
<name>A0A0A9BQH0_ARUDO</name>
<dbReference type="EMBL" id="GBRH01231676">
    <property type="protein sequence ID" value="JAD66219.1"/>
    <property type="molecule type" value="Transcribed_RNA"/>
</dbReference>
<accession>A0A0A9BQH0</accession>